<evidence type="ECO:0000256" key="3">
    <source>
        <dbReference type="ARBA" id="ARBA00022525"/>
    </source>
</evidence>
<comment type="function">
    <text evidence="7">Involved in the regulation of gamete interactions during the double fertilization and to prevent multiple-pollen tube attraction; mediates the redistribution of the gamete fusogen HAP2/GCS1 to the cell surface after secretion upon sperm arrival.</text>
</comment>
<evidence type="ECO:0000313" key="15">
    <source>
        <dbReference type="Proteomes" id="UP000265566"/>
    </source>
</evidence>
<dbReference type="GO" id="GO:0005576">
    <property type="term" value="C:extracellular region"/>
    <property type="evidence" value="ECO:0007669"/>
    <property type="project" value="UniProtKB-SubCell"/>
</dbReference>
<dbReference type="EMBL" id="CM001219">
    <property type="protein sequence ID" value="AES72776.1"/>
    <property type="molecule type" value="Genomic_DNA"/>
</dbReference>
<dbReference type="OrthoDB" id="782765at2759"/>
<dbReference type="Proteomes" id="UP000265566">
    <property type="component" value="Chromosome 3"/>
</dbReference>
<dbReference type="HOGENOM" id="CLU_128969_2_0_1"/>
<feature type="signal peptide" evidence="9">
    <location>
        <begin position="1"/>
        <end position="19"/>
    </location>
</feature>
<name>G7JAV4_MEDTR</name>
<feature type="chain" id="PRO_5014572811" evidence="9">
    <location>
        <begin position="20"/>
        <end position="133"/>
    </location>
</feature>
<evidence type="ECO:0000256" key="6">
    <source>
        <dbReference type="ARBA" id="ARBA00023329"/>
    </source>
</evidence>
<dbReference type="Proteomes" id="UP000002051">
    <property type="component" value="Chromosome 3"/>
</dbReference>
<reference evidence="15" key="4">
    <citation type="journal article" date="2018" name="Nat. Plants">
        <title>Whole-genome landscape of Medicago truncatula symbiotic genes.</title>
        <authorList>
            <person name="Pecrix Y."/>
            <person name="Staton S.E."/>
            <person name="Sallet E."/>
            <person name="Lelandais-Briere C."/>
            <person name="Moreau S."/>
            <person name="Carrere S."/>
            <person name="Blein T."/>
            <person name="Jardinaud M.F."/>
            <person name="Latrasse D."/>
            <person name="Zouine M."/>
            <person name="Zahm M."/>
            <person name="Kreplak J."/>
            <person name="Mayjonade B."/>
            <person name="Satge C."/>
            <person name="Perez M."/>
            <person name="Cauet S."/>
            <person name="Marande W."/>
            <person name="Chantry-Darmon C."/>
            <person name="Lopez-Roques C."/>
            <person name="Bouchez O."/>
            <person name="Berard A."/>
            <person name="Debelle F."/>
            <person name="Munos S."/>
            <person name="Bendahmane A."/>
            <person name="Berges H."/>
            <person name="Niebel A."/>
            <person name="Buitink J."/>
            <person name="Frugier F."/>
            <person name="Benhamed M."/>
            <person name="Crespi M."/>
            <person name="Gouzy J."/>
            <person name="Gamas P."/>
        </authorList>
    </citation>
    <scope>NUCLEOTIDE SEQUENCE [LARGE SCALE GENOMIC DNA]</scope>
    <source>
        <strain evidence="15">cv. Jemalong A17</strain>
    </source>
</reference>
<keyword evidence="6" id="KW-0968">Cytoplasmic vesicle</keyword>
<evidence type="ECO:0000256" key="7">
    <source>
        <dbReference type="ARBA" id="ARBA00034457"/>
    </source>
</evidence>
<keyword evidence="5" id="KW-0278">Fertilization</keyword>
<dbReference type="PANTHER" id="PTHR35293">
    <property type="entry name" value="EGG CELL-SECRETED PROTEIN 1.5"/>
    <property type="match status" value="1"/>
</dbReference>
<evidence type="ECO:0000313" key="12">
    <source>
        <dbReference type="EMBL" id="RHN69874.1"/>
    </source>
</evidence>
<evidence type="ECO:0000256" key="5">
    <source>
        <dbReference type="ARBA" id="ARBA00023279"/>
    </source>
</evidence>
<dbReference type="Pfam" id="PF05617">
    <property type="entry name" value="Prolamin_like"/>
    <property type="match status" value="1"/>
</dbReference>
<dbReference type="InterPro" id="IPR008502">
    <property type="entry name" value="Prolamin-like"/>
</dbReference>
<sequence length="133" mass="14285">MAFFLKLFIIISLSTIVTATSLSSTKTLASRLELFDGSGPNNKCWETMLELQHCTGDIVTFFLNGQTHLGSGCCNALLTIAQECWGNLLTSLGLTVEEAEILRGFCARVASVNNSLLPSITVDAPSPAPINNY</sequence>
<evidence type="ECO:0000313" key="14">
    <source>
        <dbReference type="Proteomes" id="UP000002051"/>
    </source>
</evidence>
<dbReference type="KEGG" id="mtr:11444243"/>
<dbReference type="EnsemblPlants" id="AES72776">
    <property type="protein sequence ID" value="AES72776"/>
    <property type="gene ID" value="MTR_3g095330"/>
</dbReference>
<evidence type="ECO:0000259" key="10">
    <source>
        <dbReference type="Pfam" id="PF05617"/>
    </source>
</evidence>
<accession>G7JAV4</accession>
<dbReference type="STRING" id="3880.G7JAV4"/>
<evidence type="ECO:0000256" key="2">
    <source>
        <dbReference type="ARBA" id="ARBA00004613"/>
    </source>
</evidence>
<evidence type="ECO:0000313" key="13">
    <source>
        <dbReference type="EnsemblPlants" id="AES72776"/>
    </source>
</evidence>
<dbReference type="InterPro" id="IPR044711">
    <property type="entry name" value="EC11-15"/>
</dbReference>
<dbReference type="GO" id="GO:0031410">
    <property type="term" value="C:cytoplasmic vesicle"/>
    <property type="evidence" value="ECO:0007669"/>
    <property type="project" value="UniProtKB-SubCell"/>
</dbReference>
<dbReference type="PANTHER" id="PTHR35293:SF1">
    <property type="entry name" value="EGG CELL-SECRETED PROTEIN 1.5"/>
    <property type="match status" value="1"/>
</dbReference>
<evidence type="ECO:0000256" key="9">
    <source>
        <dbReference type="SAM" id="SignalP"/>
    </source>
</evidence>
<dbReference type="OMA" id="NCWESLW"/>
<feature type="domain" description="Prolamin-like" evidence="10">
    <location>
        <begin position="43"/>
        <end position="106"/>
    </location>
</feature>
<reference evidence="12" key="5">
    <citation type="journal article" date="2018" name="Nat. Plants">
        <title>Whole-genome landscape of Medicago truncatula symbiotic genes.</title>
        <authorList>
            <person name="Pecrix Y."/>
            <person name="Gamas P."/>
            <person name="Carrere S."/>
        </authorList>
    </citation>
    <scope>NUCLEOTIDE SEQUENCE</scope>
    <source>
        <tissue evidence="12">Leaves</tissue>
    </source>
</reference>
<proteinExistence type="inferred from homology"/>
<dbReference type="EMBL" id="PSQE01000003">
    <property type="protein sequence ID" value="RHN69874.1"/>
    <property type="molecule type" value="Genomic_DNA"/>
</dbReference>
<dbReference type="GO" id="GO:0009567">
    <property type="term" value="P:double fertilization forming a zygote and endosperm"/>
    <property type="evidence" value="ECO:0007669"/>
    <property type="project" value="InterPro"/>
</dbReference>
<evidence type="ECO:0000313" key="11">
    <source>
        <dbReference type="EMBL" id="AES72776.1"/>
    </source>
</evidence>
<comment type="subcellular location">
    <subcellularLocation>
        <location evidence="1">Cytoplasmic vesicle</location>
    </subcellularLocation>
    <subcellularLocation>
        <location evidence="2">Secreted</location>
    </subcellularLocation>
</comment>
<keyword evidence="4 9" id="KW-0732">Signal</keyword>
<dbReference type="GO" id="GO:0080155">
    <property type="term" value="P:regulation of double fertilization forming a zygote and endosperm"/>
    <property type="evidence" value="ECO:0007669"/>
    <property type="project" value="UniProtKB-ARBA"/>
</dbReference>
<reference evidence="13" key="3">
    <citation type="submission" date="2015-04" db="UniProtKB">
        <authorList>
            <consortium name="EnsemblPlants"/>
        </authorList>
    </citation>
    <scope>IDENTIFICATION</scope>
    <source>
        <strain evidence="13">cv. Jemalong A17</strain>
    </source>
</reference>
<comment type="similarity">
    <text evidence="8">Belongs to the plant egg cell-secreted peptide family.</text>
</comment>
<keyword evidence="3" id="KW-0964">Secreted</keyword>
<dbReference type="PaxDb" id="3880-AES72776"/>
<evidence type="ECO:0000256" key="4">
    <source>
        <dbReference type="ARBA" id="ARBA00022729"/>
    </source>
</evidence>
<dbReference type="Gramene" id="rna18402">
    <property type="protein sequence ID" value="RHN69874.1"/>
    <property type="gene ID" value="gene18402"/>
</dbReference>
<reference evidence="11 14" key="1">
    <citation type="journal article" date="2011" name="Nature">
        <title>The Medicago genome provides insight into the evolution of rhizobial symbioses.</title>
        <authorList>
            <person name="Young N.D."/>
            <person name="Debelle F."/>
            <person name="Oldroyd G.E."/>
            <person name="Geurts R."/>
            <person name="Cannon S.B."/>
            <person name="Udvardi M.K."/>
            <person name="Benedito V.A."/>
            <person name="Mayer K.F."/>
            <person name="Gouzy J."/>
            <person name="Schoof H."/>
            <person name="Van de Peer Y."/>
            <person name="Proost S."/>
            <person name="Cook D.R."/>
            <person name="Meyers B.C."/>
            <person name="Spannagl M."/>
            <person name="Cheung F."/>
            <person name="De Mita S."/>
            <person name="Krishnakumar V."/>
            <person name="Gundlach H."/>
            <person name="Zhou S."/>
            <person name="Mudge J."/>
            <person name="Bharti A.K."/>
            <person name="Murray J.D."/>
            <person name="Naoumkina M.A."/>
            <person name="Rosen B."/>
            <person name="Silverstein K.A."/>
            <person name="Tang H."/>
            <person name="Rombauts S."/>
            <person name="Zhao P.X."/>
            <person name="Zhou P."/>
            <person name="Barbe V."/>
            <person name="Bardou P."/>
            <person name="Bechner M."/>
            <person name="Bellec A."/>
            <person name="Berger A."/>
            <person name="Berges H."/>
            <person name="Bidwell S."/>
            <person name="Bisseling T."/>
            <person name="Choisne N."/>
            <person name="Couloux A."/>
            <person name="Denny R."/>
            <person name="Deshpande S."/>
            <person name="Dai X."/>
            <person name="Doyle J.J."/>
            <person name="Dudez A.M."/>
            <person name="Farmer A.D."/>
            <person name="Fouteau S."/>
            <person name="Franken C."/>
            <person name="Gibelin C."/>
            <person name="Gish J."/>
            <person name="Goldstein S."/>
            <person name="Gonzalez A.J."/>
            <person name="Green P.J."/>
            <person name="Hallab A."/>
            <person name="Hartog M."/>
            <person name="Hua A."/>
            <person name="Humphray S.J."/>
            <person name="Jeong D.H."/>
            <person name="Jing Y."/>
            <person name="Jocker A."/>
            <person name="Kenton S.M."/>
            <person name="Kim D.J."/>
            <person name="Klee K."/>
            <person name="Lai H."/>
            <person name="Lang C."/>
            <person name="Lin S."/>
            <person name="Macmil S.L."/>
            <person name="Magdelenat G."/>
            <person name="Matthews L."/>
            <person name="McCorrison J."/>
            <person name="Monaghan E.L."/>
            <person name="Mun J.H."/>
            <person name="Najar F.Z."/>
            <person name="Nicholson C."/>
            <person name="Noirot C."/>
            <person name="O'Bleness M."/>
            <person name="Paule C.R."/>
            <person name="Poulain J."/>
            <person name="Prion F."/>
            <person name="Qin B."/>
            <person name="Qu C."/>
            <person name="Retzel E.F."/>
            <person name="Riddle C."/>
            <person name="Sallet E."/>
            <person name="Samain S."/>
            <person name="Samson N."/>
            <person name="Sanders I."/>
            <person name="Saurat O."/>
            <person name="Scarpelli C."/>
            <person name="Schiex T."/>
            <person name="Segurens B."/>
            <person name="Severin A.J."/>
            <person name="Sherrier D.J."/>
            <person name="Shi R."/>
            <person name="Sims S."/>
            <person name="Singer S.R."/>
            <person name="Sinharoy S."/>
            <person name="Sterck L."/>
            <person name="Viollet A."/>
            <person name="Wang B.B."/>
            <person name="Wang K."/>
            <person name="Wang M."/>
            <person name="Wang X."/>
            <person name="Warfsmann J."/>
            <person name="Weissenbach J."/>
            <person name="White D.D."/>
            <person name="White J.D."/>
            <person name="Wiley G.B."/>
            <person name="Wincker P."/>
            <person name="Xing Y."/>
            <person name="Yang L."/>
            <person name="Yao Z."/>
            <person name="Ying F."/>
            <person name="Zhai J."/>
            <person name="Zhou L."/>
            <person name="Zuber A."/>
            <person name="Denarie J."/>
            <person name="Dixon R.A."/>
            <person name="May G.D."/>
            <person name="Schwartz D.C."/>
            <person name="Rogers J."/>
            <person name="Quetier F."/>
            <person name="Town C.D."/>
            <person name="Roe B.A."/>
        </authorList>
    </citation>
    <scope>NUCLEOTIDE SEQUENCE [LARGE SCALE GENOMIC DNA]</scope>
    <source>
        <strain evidence="11">A17</strain>
        <strain evidence="13 14">cv. Jemalong A17</strain>
    </source>
</reference>
<dbReference type="GO" id="GO:2000008">
    <property type="term" value="P:regulation of protein localization to cell surface"/>
    <property type="evidence" value="ECO:0007669"/>
    <property type="project" value="UniProtKB-ARBA"/>
</dbReference>
<dbReference type="AlphaFoldDB" id="G7JAV4"/>
<evidence type="ECO:0000256" key="8">
    <source>
        <dbReference type="ARBA" id="ARBA00034484"/>
    </source>
</evidence>
<reference evidence="11 14" key="2">
    <citation type="journal article" date="2014" name="BMC Genomics">
        <title>An improved genome release (version Mt4.0) for the model legume Medicago truncatula.</title>
        <authorList>
            <person name="Tang H."/>
            <person name="Krishnakumar V."/>
            <person name="Bidwell S."/>
            <person name="Rosen B."/>
            <person name="Chan A."/>
            <person name="Zhou S."/>
            <person name="Gentzbittel L."/>
            <person name="Childs K.L."/>
            <person name="Yandell M."/>
            <person name="Gundlach H."/>
            <person name="Mayer K.F."/>
            <person name="Schwartz D.C."/>
            <person name="Town C.D."/>
        </authorList>
    </citation>
    <scope>GENOME REANNOTATION</scope>
    <source>
        <strain evidence="13 14">cv. Jemalong A17</strain>
    </source>
</reference>
<evidence type="ECO:0000256" key="1">
    <source>
        <dbReference type="ARBA" id="ARBA00004541"/>
    </source>
</evidence>
<keyword evidence="14" id="KW-1185">Reference proteome</keyword>
<organism evidence="11 14">
    <name type="scientific">Medicago truncatula</name>
    <name type="common">Barrel medic</name>
    <name type="synonym">Medicago tribuloides</name>
    <dbReference type="NCBI Taxonomy" id="3880"/>
    <lineage>
        <taxon>Eukaryota</taxon>
        <taxon>Viridiplantae</taxon>
        <taxon>Streptophyta</taxon>
        <taxon>Embryophyta</taxon>
        <taxon>Tracheophyta</taxon>
        <taxon>Spermatophyta</taxon>
        <taxon>Magnoliopsida</taxon>
        <taxon>eudicotyledons</taxon>
        <taxon>Gunneridae</taxon>
        <taxon>Pentapetalae</taxon>
        <taxon>rosids</taxon>
        <taxon>fabids</taxon>
        <taxon>Fabales</taxon>
        <taxon>Fabaceae</taxon>
        <taxon>Papilionoideae</taxon>
        <taxon>50 kb inversion clade</taxon>
        <taxon>NPAAA clade</taxon>
        <taxon>Hologalegina</taxon>
        <taxon>IRL clade</taxon>
        <taxon>Trifolieae</taxon>
        <taxon>Medicago</taxon>
    </lineage>
</organism>
<gene>
    <name evidence="13" type="primary">11444243</name>
    <name evidence="11" type="ordered locus">MTR_3g095330</name>
    <name evidence="12" type="ORF">MtrunA17_Chr3g0129521</name>
</gene>
<protein>
    <submittedName>
        <fullName evidence="11">ECA1 gametogenesis related family</fullName>
    </submittedName>
    <submittedName>
        <fullName evidence="12">Putative Prolamin-like domain-containing protein</fullName>
    </submittedName>
</protein>